<feature type="compositionally biased region" description="Low complexity" evidence="6">
    <location>
        <begin position="1685"/>
        <end position="1698"/>
    </location>
</feature>
<feature type="compositionally biased region" description="Polar residues" evidence="6">
    <location>
        <begin position="1746"/>
        <end position="1783"/>
    </location>
</feature>
<dbReference type="EMBL" id="HAAD01003268">
    <property type="protein sequence ID" value="CDG69500.1"/>
    <property type="molecule type" value="mRNA"/>
</dbReference>
<feature type="region of interest" description="Disordered" evidence="6">
    <location>
        <begin position="1746"/>
        <end position="1832"/>
    </location>
</feature>
<feature type="region of interest" description="Disordered" evidence="6">
    <location>
        <begin position="199"/>
        <end position="253"/>
    </location>
</feature>
<sequence length="2059" mass="235578">LETYTIYNLTKMEERVCLLFCDTFSHDNEQEMQLDLVRFAQPVFITEIRVIPQGCKVHPQIRDRLGETTPSSFKLEIFARNLLKPNAAVFERLGVLDYEEGKSIQLIVHTKVATNFALVRSWYKGLTMCIYGTFAHFHQDPMQVPPPPPMEIARQLPLTIDNHLMSALPPGISQINPALGQIAGLQQLHIQTQNMEVHSSNIPPHLSNYSPSFNQSPREDREEYRRIGVDRRREEEDRDRRVKDKRDRFDDDRKSGRREYFEFRNDNYNSRDNHDRFDDKRERRDDHPTDQKPTNISDELFEPLSPENEFFENQLEEVSKKSAQIAYEDIESDEDDMPNEFDYDDLINVEYDNDEAWPSVNLSFNPYQCTLAPLKFIDPYIDSEFERLVKSFKDLQIEPIQVKQLQDFVVSDSEAERDAKWVTMLEELPNIVPSAMAYLHSQTSQKIKEKHFLSIITEWAVFALNMDHALLLPLAVNIRFLKAGIKLTCLLADCCEEYQRLLLECDVQNKLVDLLYQSHMASSMKLIILKALDATTNTVFGMEMILGWSEESSLSSEKLTVYGRLITYLLDQTNARVIAAIKPLLQKIHFYEAVAKLQAVTARITKSQPRPLSKDETDMKNDIDSETKEKKYTVDVNISNKDMSDLLAVLSTVHEVLENGNSIIRQPNLQSFPTTARLHDRNMQDCYQVIVHLLQRRRFLESILVLASSPLFCETEVYAAIRDLIFLLISSNKGLLLLASQPVICNALIRTLLSDDGGDLSYMPTLKQYRMNINTAEGCMPHHLGLLLVYHLQALQCVDKILLTAVTDLDVQNMDSAEHISALHTLYSMTFTSVGRESVSSVLSFNSNINCLLPFLTGGENFETKIKKSVASRYSAILLNITLQFSHEVDWLRVFKKKLLSIPKKENDNTHEDIHHYLASLEKVESFDIHAISPLVEFVKSEMDEMKLGTGTTRSLLLAMRILYDLINNKENEKDEQIDLQGRLNVIEMFSSNAMEIFILTFHKVNEQLLLPWKQNQSFSNENCFILVNIANYLLGITKVLLKHLLMTSFCFQDIRLIQELFVLHKILCSKTPVGLFSTMLVKMQEEIINILILFLQGTEKTPESEDDVKKSTWYILLKELLTFLVIRPENFVTGLVLLSELLPTPLPIHTLWDIQQEELAKVMSCRYLAMVNFSCLGSELKTVIKTLVGSCCSVLQYYLRRSLCQLIDLGSSVSGIVIRTLCEMVDEGINKSKKEIEEPSIDENSLKKKFSINLIYNAFSILSYLVTQPGGKAAFLNLLSTTQDSVTEFPDFITKLINVADKECDFNYLGNSLLPLFQSICDHEICLDDFDGIITMGHLSNNMPDEANTKAIVELLFATLNDDKYPIPIVMRSLNILDSLTDHDYGMNIIINYLIKKGDCLNTFLSRLISEAKNKSEGLVIYNAVSSFFDFLNLINTNGPEDYLKPDGEEIKTEKVETVENPENAEYKKDSILKRSIIVSASLLKKIFRLDDKNTSEHPMTKLEKIIEEESKDDEDLILLSETITTFRMILIAAGEQDQKDEYKSYQLCTPDSLQMQFSNRMKSLLMNSIDDDRATANDWFDEPAPDDVDSDTENDLVKIDMLSIATKFLPTFNFKEEVEKGFVDTTEAKRSKRSKRDGFFRAGQPIDDAKRLRLDVSALSSPNTANRGNDRLRGRGGRGSFGRAGYNNRGGFQRGTRGFGRGRGRGRGVSDIDSFRLRRQNTSRPPSMHVDDFMNMEKAGQTVMNQPEQTSSPASNERFSNNNANTGGTQSRWSDTRSTGDNFRRANDGRTRDGTYRSSARGGGGGDSNNRVGAGSGSGSYWAAPKTKDDERYTRTKKGIKQTVEFVSNNYDKIVADRQTSKTSLINEYANTNMINKLAELEDRSRRNNLRFCGIEEVKNKSWEDSDNKVREFLNNKLQLHEKFEIERAHRVGKKLPENNKKNRLIVVRFLNYKDKATILRKYTTMKLWTQKVYINEDYSDHTMELRKKLLNKAKDLRAKDNPGRPNSLTWLPRDTKPQSATAWSRSDEEAKKVTARIECEFDLVAAEAKYHNTSYN</sequence>
<feature type="compositionally biased region" description="Basic and acidic residues" evidence="6">
    <location>
        <begin position="266"/>
        <end position="290"/>
    </location>
</feature>
<evidence type="ECO:0000256" key="4">
    <source>
        <dbReference type="ARBA" id="ARBA00023187"/>
    </source>
</evidence>
<feature type="domain" description="Virilizer N-terminal" evidence="7">
    <location>
        <begin position="18"/>
        <end position="285"/>
    </location>
</feature>
<accession>T2MC73</accession>
<reference evidence="8" key="1">
    <citation type="journal article" date="2013" name="Genome Biol. Evol.">
        <title>Punctuated emergences of genetic and phenotypic innovations in eumetazoan, bilaterian, euteleostome, and hominidae ancestors.</title>
        <authorList>
            <person name="Wenger Y."/>
            <person name="Galliot B."/>
        </authorList>
    </citation>
    <scope>NUCLEOTIDE SEQUENCE</scope>
    <source>
        <tissue evidence="8">Whole animals</tissue>
    </source>
</reference>
<feature type="region of interest" description="Disordered" evidence="6">
    <location>
        <begin position="1662"/>
        <end position="1733"/>
    </location>
</feature>
<evidence type="ECO:0000313" key="8">
    <source>
        <dbReference type="EMBL" id="CDG69500.1"/>
    </source>
</evidence>
<keyword evidence="4" id="KW-0508">mRNA splicing</keyword>
<dbReference type="PANTHER" id="PTHR23185">
    <property type="entry name" value="PROTEIN VIRILIZER HOMOLOG"/>
    <property type="match status" value="1"/>
</dbReference>
<comment type="similarity">
    <text evidence="2">Belongs to the vir family.</text>
</comment>
<keyword evidence="5" id="KW-0539">Nucleus</keyword>
<dbReference type="GO" id="GO:0036396">
    <property type="term" value="C:RNA N6-methyladenosine methyltransferase complex"/>
    <property type="evidence" value="ECO:0007669"/>
    <property type="project" value="TreeGrafter"/>
</dbReference>
<feature type="compositionally biased region" description="Polar residues" evidence="6">
    <location>
        <begin position="199"/>
        <end position="216"/>
    </location>
</feature>
<organism evidence="8">
    <name type="scientific">Hydra vulgaris</name>
    <name type="common">Hydra</name>
    <name type="synonym">Hydra attenuata</name>
    <dbReference type="NCBI Taxonomy" id="6087"/>
    <lineage>
        <taxon>Eukaryota</taxon>
        <taxon>Metazoa</taxon>
        <taxon>Cnidaria</taxon>
        <taxon>Hydrozoa</taxon>
        <taxon>Hydroidolina</taxon>
        <taxon>Anthoathecata</taxon>
        <taxon>Aplanulata</taxon>
        <taxon>Hydridae</taxon>
        <taxon>Hydra</taxon>
    </lineage>
</organism>
<evidence type="ECO:0000256" key="2">
    <source>
        <dbReference type="ARBA" id="ARBA00008371"/>
    </source>
</evidence>
<dbReference type="PANTHER" id="PTHR23185:SF0">
    <property type="entry name" value="PROTEIN VIRILIZER HOMOLOG"/>
    <property type="match status" value="1"/>
</dbReference>
<dbReference type="Gene3D" id="3.30.70.1820">
    <property type="entry name" value="L1 transposable element, RRM domain"/>
    <property type="match status" value="1"/>
</dbReference>
<feature type="compositionally biased region" description="Basic and acidic residues" evidence="6">
    <location>
        <begin position="217"/>
        <end position="253"/>
    </location>
</feature>
<dbReference type="Pfam" id="PF15912">
    <property type="entry name" value="VIR_N"/>
    <property type="match status" value="1"/>
</dbReference>
<proteinExistence type="evidence at transcript level"/>
<dbReference type="InterPro" id="IPR026736">
    <property type="entry name" value="Virilizer"/>
</dbReference>
<dbReference type="GO" id="GO:0003723">
    <property type="term" value="F:RNA binding"/>
    <property type="evidence" value="ECO:0007669"/>
    <property type="project" value="TreeGrafter"/>
</dbReference>
<evidence type="ECO:0000256" key="5">
    <source>
        <dbReference type="ARBA" id="ARBA00023242"/>
    </source>
</evidence>
<dbReference type="OrthoDB" id="5981602at2759"/>
<evidence type="ECO:0000256" key="1">
    <source>
        <dbReference type="ARBA" id="ARBA00004123"/>
    </source>
</evidence>
<dbReference type="InterPro" id="IPR031801">
    <property type="entry name" value="VIR_N"/>
</dbReference>
<dbReference type="GO" id="GO:0006397">
    <property type="term" value="P:mRNA processing"/>
    <property type="evidence" value="ECO:0007669"/>
    <property type="project" value="UniProtKB-KW"/>
</dbReference>
<comment type="subcellular location">
    <subcellularLocation>
        <location evidence="1">Nucleus</location>
    </subcellularLocation>
</comment>
<gene>
    <name evidence="8" type="primary">KIAA1429</name>
</gene>
<dbReference type="GO" id="GO:0008380">
    <property type="term" value="P:RNA splicing"/>
    <property type="evidence" value="ECO:0007669"/>
    <property type="project" value="UniProtKB-KW"/>
</dbReference>
<evidence type="ECO:0000256" key="6">
    <source>
        <dbReference type="SAM" id="MobiDB-lite"/>
    </source>
</evidence>
<keyword evidence="3" id="KW-0507">mRNA processing</keyword>
<feature type="non-terminal residue" evidence="8">
    <location>
        <position position="1"/>
    </location>
</feature>
<evidence type="ECO:0000256" key="3">
    <source>
        <dbReference type="ARBA" id="ARBA00022664"/>
    </source>
</evidence>
<evidence type="ECO:0000259" key="7">
    <source>
        <dbReference type="Pfam" id="PF15912"/>
    </source>
</evidence>
<feature type="region of interest" description="Disordered" evidence="6">
    <location>
        <begin position="266"/>
        <end position="300"/>
    </location>
</feature>
<feature type="compositionally biased region" description="Basic and acidic residues" evidence="6">
    <location>
        <begin position="1784"/>
        <end position="1797"/>
    </location>
</feature>
<feature type="region of interest" description="Disordered" evidence="6">
    <location>
        <begin position="2000"/>
        <end position="2032"/>
    </location>
</feature>
<dbReference type="GO" id="GO:0005634">
    <property type="term" value="C:nucleus"/>
    <property type="evidence" value="ECO:0007669"/>
    <property type="project" value="UniProtKB-SubCell"/>
</dbReference>
<protein>
    <submittedName>
        <fullName evidence="8">Protein virilizer homolog</fullName>
    </submittedName>
</protein>
<name>T2MC73_HYDVU</name>